<proteinExistence type="predicted"/>
<dbReference type="EMBL" id="BMAC01000534">
    <property type="protein sequence ID" value="GFP98568.1"/>
    <property type="molecule type" value="Genomic_DNA"/>
</dbReference>
<evidence type="ECO:0000313" key="2">
    <source>
        <dbReference type="Proteomes" id="UP000653305"/>
    </source>
</evidence>
<evidence type="ECO:0000313" key="1">
    <source>
        <dbReference type="EMBL" id="GFP98568.1"/>
    </source>
</evidence>
<organism evidence="1 2">
    <name type="scientific">Phtheirospermum japonicum</name>
    <dbReference type="NCBI Taxonomy" id="374723"/>
    <lineage>
        <taxon>Eukaryota</taxon>
        <taxon>Viridiplantae</taxon>
        <taxon>Streptophyta</taxon>
        <taxon>Embryophyta</taxon>
        <taxon>Tracheophyta</taxon>
        <taxon>Spermatophyta</taxon>
        <taxon>Magnoliopsida</taxon>
        <taxon>eudicotyledons</taxon>
        <taxon>Gunneridae</taxon>
        <taxon>Pentapetalae</taxon>
        <taxon>asterids</taxon>
        <taxon>lamiids</taxon>
        <taxon>Lamiales</taxon>
        <taxon>Orobanchaceae</taxon>
        <taxon>Orobanchaceae incertae sedis</taxon>
        <taxon>Phtheirospermum</taxon>
    </lineage>
</organism>
<name>A0A830CMK8_9LAMI</name>
<sequence>MFSAAPTTSIAAAPYTLPTATARTRRGTRTYRTPSAARGAKAAWRLWVAHPHRLRPPPPPLRLRRRG</sequence>
<dbReference type="Proteomes" id="UP000653305">
    <property type="component" value="Unassembled WGS sequence"/>
</dbReference>
<keyword evidence="2" id="KW-1185">Reference proteome</keyword>
<gene>
    <name evidence="1" type="ORF">PHJA_002000700</name>
</gene>
<reference evidence="1" key="1">
    <citation type="submission" date="2020-07" db="EMBL/GenBank/DDBJ databases">
        <title>Ethylene signaling mediates host invasion by parasitic plants.</title>
        <authorList>
            <person name="Yoshida S."/>
        </authorList>
    </citation>
    <scope>NUCLEOTIDE SEQUENCE</scope>
    <source>
        <strain evidence="1">Okayama</strain>
    </source>
</reference>
<accession>A0A830CMK8</accession>
<dbReference type="AlphaFoldDB" id="A0A830CMK8"/>
<protein>
    <submittedName>
        <fullName evidence="1">Uncharacterized protein</fullName>
    </submittedName>
</protein>
<comment type="caution">
    <text evidence="1">The sequence shown here is derived from an EMBL/GenBank/DDBJ whole genome shotgun (WGS) entry which is preliminary data.</text>
</comment>